<name>A0ABD2Z2J8_9GENT</name>
<accession>A0ABD2Z2J8</accession>
<reference evidence="2 3" key="1">
    <citation type="submission" date="2024-11" db="EMBL/GenBank/DDBJ databases">
        <title>A near-complete genome assembly of Cinchona calisaya.</title>
        <authorList>
            <person name="Lian D.C."/>
            <person name="Zhao X.W."/>
            <person name="Wei L."/>
        </authorList>
    </citation>
    <scope>NUCLEOTIDE SEQUENCE [LARGE SCALE GENOMIC DNA]</scope>
    <source>
        <tissue evidence="2">Nenye</tissue>
    </source>
</reference>
<feature type="compositionally biased region" description="Acidic residues" evidence="1">
    <location>
        <begin position="69"/>
        <end position="80"/>
    </location>
</feature>
<dbReference type="Proteomes" id="UP001630127">
    <property type="component" value="Unassembled WGS sequence"/>
</dbReference>
<evidence type="ECO:0000313" key="2">
    <source>
        <dbReference type="EMBL" id="KAL3513718.1"/>
    </source>
</evidence>
<feature type="compositionally biased region" description="Polar residues" evidence="1">
    <location>
        <begin position="48"/>
        <end position="58"/>
    </location>
</feature>
<feature type="region of interest" description="Disordered" evidence="1">
    <location>
        <begin position="1"/>
        <end position="87"/>
    </location>
</feature>
<feature type="compositionally biased region" description="Polar residues" evidence="1">
    <location>
        <begin position="26"/>
        <end position="35"/>
    </location>
</feature>
<dbReference type="AlphaFoldDB" id="A0ABD2Z2J8"/>
<evidence type="ECO:0000313" key="3">
    <source>
        <dbReference type="Proteomes" id="UP001630127"/>
    </source>
</evidence>
<comment type="caution">
    <text evidence="2">The sequence shown here is derived from an EMBL/GenBank/DDBJ whole genome shotgun (WGS) entry which is preliminary data.</text>
</comment>
<proteinExistence type="predicted"/>
<dbReference type="EMBL" id="JBJUIK010000011">
    <property type="protein sequence ID" value="KAL3513718.1"/>
    <property type="molecule type" value="Genomic_DNA"/>
</dbReference>
<organism evidence="2 3">
    <name type="scientific">Cinchona calisaya</name>
    <dbReference type="NCBI Taxonomy" id="153742"/>
    <lineage>
        <taxon>Eukaryota</taxon>
        <taxon>Viridiplantae</taxon>
        <taxon>Streptophyta</taxon>
        <taxon>Embryophyta</taxon>
        <taxon>Tracheophyta</taxon>
        <taxon>Spermatophyta</taxon>
        <taxon>Magnoliopsida</taxon>
        <taxon>eudicotyledons</taxon>
        <taxon>Gunneridae</taxon>
        <taxon>Pentapetalae</taxon>
        <taxon>asterids</taxon>
        <taxon>lamiids</taxon>
        <taxon>Gentianales</taxon>
        <taxon>Rubiaceae</taxon>
        <taxon>Cinchonoideae</taxon>
        <taxon>Cinchoneae</taxon>
        <taxon>Cinchona</taxon>
    </lineage>
</organism>
<protein>
    <submittedName>
        <fullName evidence="2">Uncharacterized protein</fullName>
    </submittedName>
</protein>
<keyword evidence="3" id="KW-1185">Reference proteome</keyword>
<sequence length="87" mass="9272">MEMMGLGDDSDPNFDDSKGDKALDSGSGSDQQDVNMGQGLNGAAGLSEGSNINITNNDGGLFEIVLEQDMFEDQEQNEESNPEKVNL</sequence>
<gene>
    <name evidence="2" type="ORF">ACH5RR_026435</name>
</gene>
<evidence type="ECO:0000256" key="1">
    <source>
        <dbReference type="SAM" id="MobiDB-lite"/>
    </source>
</evidence>